<organism evidence="1 2">
    <name type="scientific">Dallia pectoralis</name>
    <name type="common">Alaska blackfish</name>
    <dbReference type="NCBI Taxonomy" id="75939"/>
    <lineage>
        <taxon>Eukaryota</taxon>
        <taxon>Metazoa</taxon>
        <taxon>Chordata</taxon>
        <taxon>Craniata</taxon>
        <taxon>Vertebrata</taxon>
        <taxon>Euteleostomi</taxon>
        <taxon>Actinopterygii</taxon>
        <taxon>Neopterygii</taxon>
        <taxon>Teleostei</taxon>
        <taxon>Protacanthopterygii</taxon>
        <taxon>Esociformes</taxon>
        <taxon>Umbridae</taxon>
        <taxon>Dallia</taxon>
    </lineage>
</organism>
<protein>
    <submittedName>
        <fullName evidence="1">Uncharacterized protein</fullName>
    </submittedName>
</protein>
<sequence length="126" mass="14397">MSLTVHFITEDFELKSRCLQTAFFPESHTAENIAEGLREAALLNKWTRLQCFGHRLHLAVENAVKKDGRIDRAVGVCKKLVSHFSHSWKASDALAKAQKEINLPSHCLISECQTRWGSRQMMISRF</sequence>
<comment type="caution">
    <text evidence="1">The sequence shown here is derived from an EMBL/GenBank/DDBJ whole genome shotgun (WGS) entry which is preliminary data.</text>
</comment>
<reference evidence="1" key="1">
    <citation type="submission" date="2021-05" db="EMBL/GenBank/DDBJ databases">
        <authorList>
            <person name="Pan Q."/>
            <person name="Jouanno E."/>
            <person name="Zahm M."/>
            <person name="Klopp C."/>
            <person name="Cabau C."/>
            <person name="Louis A."/>
            <person name="Berthelot C."/>
            <person name="Parey E."/>
            <person name="Roest Crollius H."/>
            <person name="Montfort J."/>
            <person name="Robinson-Rechavi M."/>
            <person name="Bouchez O."/>
            <person name="Lampietro C."/>
            <person name="Lopez Roques C."/>
            <person name="Donnadieu C."/>
            <person name="Postlethwait J."/>
            <person name="Bobe J."/>
            <person name="Dillon D."/>
            <person name="Chandos A."/>
            <person name="von Hippel F."/>
            <person name="Guiguen Y."/>
        </authorList>
    </citation>
    <scope>NUCLEOTIDE SEQUENCE</scope>
    <source>
        <strain evidence="1">YG-Jan2019</strain>
    </source>
</reference>
<proteinExistence type="predicted"/>
<gene>
    <name evidence="1" type="ORF">DPEC_G00040850</name>
</gene>
<name>A0ACC2HG88_DALPE</name>
<keyword evidence="2" id="KW-1185">Reference proteome</keyword>
<dbReference type="Proteomes" id="UP001157502">
    <property type="component" value="Chromosome 3"/>
</dbReference>
<evidence type="ECO:0000313" key="2">
    <source>
        <dbReference type="Proteomes" id="UP001157502"/>
    </source>
</evidence>
<dbReference type="EMBL" id="CM055730">
    <property type="protein sequence ID" value="KAJ8014498.1"/>
    <property type="molecule type" value="Genomic_DNA"/>
</dbReference>
<accession>A0ACC2HG88</accession>
<evidence type="ECO:0000313" key="1">
    <source>
        <dbReference type="EMBL" id="KAJ8014498.1"/>
    </source>
</evidence>